<name>A0ABW6QDX9_9ACTN</name>
<comment type="caution">
    <text evidence="2">The sequence shown here is derived from an EMBL/GenBank/DDBJ whole genome shotgun (WGS) entry which is preliminary data.</text>
</comment>
<keyword evidence="1" id="KW-0472">Membrane</keyword>
<reference evidence="2 3" key="1">
    <citation type="submission" date="2024-09" db="EMBL/GenBank/DDBJ databases">
        <title>The Natural Products Discovery Center: Release of the First 8490 Sequenced Strains for Exploring Actinobacteria Biosynthetic Diversity.</title>
        <authorList>
            <person name="Kalkreuter E."/>
            <person name="Kautsar S.A."/>
            <person name="Yang D."/>
            <person name="Bader C.D."/>
            <person name="Teijaro C.N."/>
            <person name="Fluegel L."/>
            <person name="Davis C.M."/>
            <person name="Simpson J.R."/>
            <person name="Lauterbach L."/>
            <person name="Steele A.D."/>
            <person name="Gui C."/>
            <person name="Meng S."/>
            <person name="Li G."/>
            <person name="Viehrig K."/>
            <person name="Ye F."/>
            <person name="Su P."/>
            <person name="Kiefer A.F."/>
            <person name="Nichols A."/>
            <person name="Cepeda A.J."/>
            <person name="Yan W."/>
            <person name="Fan B."/>
            <person name="Jiang Y."/>
            <person name="Adhikari A."/>
            <person name="Zheng C.-J."/>
            <person name="Schuster L."/>
            <person name="Cowan T.M."/>
            <person name="Smanski M.J."/>
            <person name="Chevrette M.G."/>
            <person name="De Carvalho L.P.S."/>
            <person name="Shen B."/>
        </authorList>
    </citation>
    <scope>NUCLEOTIDE SEQUENCE [LARGE SCALE GENOMIC DNA]</scope>
    <source>
        <strain evidence="2 3">NPDC058328</strain>
    </source>
</reference>
<feature type="transmembrane region" description="Helical" evidence="1">
    <location>
        <begin position="12"/>
        <end position="33"/>
    </location>
</feature>
<protein>
    <submittedName>
        <fullName evidence="2">Uncharacterized protein</fullName>
    </submittedName>
</protein>
<evidence type="ECO:0000313" key="2">
    <source>
        <dbReference type="EMBL" id="MFF1276973.1"/>
    </source>
</evidence>
<proteinExistence type="predicted"/>
<evidence type="ECO:0000256" key="1">
    <source>
        <dbReference type="SAM" id="Phobius"/>
    </source>
</evidence>
<keyword evidence="3" id="KW-1185">Reference proteome</keyword>
<sequence>MSSFSPNRSRRIAATARVLTVIAVAVGVLVWVLSVSLPEAWWPRTGQAFAAEDRSARHDPCGPIVGPAKKYCKRGTAASTFAGHHDASETARWRLVPAAAGLAALLMWRARTAAGQGRTAVQRGRD</sequence>
<accession>A0ABW6QDX9</accession>
<keyword evidence="1" id="KW-0812">Transmembrane</keyword>
<dbReference type="RefSeq" id="WP_388238462.1">
    <property type="nucleotide sequence ID" value="NZ_JBHVZQ010000029.1"/>
</dbReference>
<evidence type="ECO:0000313" key="3">
    <source>
        <dbReference type="Proteomes" id="UP001601627"/>
    </source>
</evidence>
<organism evidence="2 3">
    <name type="scientific">Streptomyces marokkonensis</name>
    <dbReference type="NCBI Taxonomy" id="324855"/>
    <lineage>
        <taxon>Bacteria</taxon>
        <taxon>Bacillati</taxon>
        <taxon>Actinomycetota</taxon>
        <taxon>Actinomycetes</taxon>
        <taxon>Kitasatosporales</taxon>
        <taxon>Streptomycetaceae</taxon>
        <taxon>Streptomyces</taxon>
    </lineage>
</organism>
<feature type="transmembrane region" description="Helical" evidence="1">
    <location>
        <begin position="91"/>
        <end position="108"/>
    </location>
</feature>
<gene>
    <name evidence="2" type="ORF">ACFVZC_26720</name>
</gene>
<keyword evidence="1" id="KW-1133">Transmembrane helix</keyword>
<dbReference type="EMBL" id="JBHVZQ010000029">
    <property type="protein sequence ID" value="MFF1276973.1"/>
    <property type="molecule type" value="Genomic_DNA"/>
</dbReference>
<dbReference type="Proteomes" id="UP001601627">
    <property type="component" value="Unassembled WGS sequence"/>
</dbReference>